<comment type="caution">
    <text evidence="4">The sequence shown here is derived from an EMBL/GenBank/DDBJ whole genome shotgun (WGS) entry which is preliminary data.</text>
</comment>
<evidence type="ECO:0000259" key="3">
    <source>
        <dbReference type="Pfam" id="PF03413"/>
    </source>
</evidence>
<proteinExistence type="predicted"/>
<reference evidence="5" key="1">
    <citation type="submission" date="2023-07" db="EMBL/GenBank/DDBJ databases">
        <title>The carbon used by Thiothrix.</title>
        <authorList>
            <person name="Chen L."/>
        </authorList>
    </citation>
    <scope>NUCLEOTIDE SEQUENCE [LARGE SCALE GENOMIC DNA]</scope>
</reference>
<dbReference type="EMBL" id="JAYMYJ010000110">
    <property type="protein sequence ID" value="MEB4591614.1"/>
    <property type="molecule type" value="Genomic_DNA"/>
</dbReference>
<sequence length="196" mass="19143">MKTTIAATLSGMLLASTMGYAAAAPTTPAPAPAKQDIFATLSTTKISLDDAIKTAEQTVSGKLVKAELDSDSSPNTYRVAIADSGNRTVTFMKIDSSTGKMLGSKVYRPDNRAASAAGKTGAATPMKAAPAASTAKPAASATKSVAPAASAPAASSPLKTSAAPAAAKPVAPAAAAPAATNPLKSTTATTPAAAKP</sequence>
<name>A0ABU6CXV6_9GAMM</name>
<evidence type="ECO:0000313" key="5">
    <source>
        <dbReference type="Proteomes" id="UP001308005"/>
    </source>
</evidence>
<feature type="chain" id="PRO_5045412176" evidence="2">
    <location>
        <begin position="24"/>
        <end position="196"/>
    </location>
</feature>
<accession>A0ABU6CXV6</accession>
<dbReference type="InterPro" id="IPR025711">
    <property type="entry name" value="PepSY"/>
</dbReference>
<dbReference type="Pfam" id="PF03413">
    <property type="entry name" value="PepSY"/>
    <property type="match status" value="1"/>
</dbReference>
<evidence type="ECO:0000256" key="2">
    <source>
        <dbReference type="SAM" id="SignalP"/>
    </source>
</evidence>
<protein>
    <submittedName>
        <fullName evidence="4">PepSY domain-containing protein</fullName>
    </submittedName>
</protein>
<evidence type="ECO:0000313" key="4">
    <source>
        <dbReference type="EMBL" id="MEB4591614.1"/>
    </source>
</evidence>
<evidence type="ECO:0000256" key="1">
    <source>
        <dbReference type="SAM" id="MobiDB-lite"/>
    </source>
</evidence>
<dbReference type="Proteomes" id="UP001308005">
    <property type="component" value="Unassembled WGS sequence"/>
</dbReference>
<dbReference type="RefSeq" id="WP_324695349.1">
    <property type="nucleotide sequence ID" value="NZ_JAYMYJ010000110.1"/>
</dbReference>
<keyword evidence="2" id="KW-0732">Signal</keyword>
<keyword evidence="5" id="KW-1185">Reference proteome</keyword>
<feature type="region of interest" description="Disordered" evidence="1">
    <location>
        <begin position="141"/>
        <end position="196"/>
    </location>
</feature>
<feature type="domain" description="PepSY" evidence="3">
    <location>
        <begin position="45"/>
        <end position="104"/>
    </location>
</feature>
<feature type="signal peptide" evidence="2">
    <location>
        <begin position="1"/>
        <end position="23"/>
    </location>
</feature>
<organism evidence="4 5">
    <name type="scientific">Candidatus Thiothrix phosphatis</name>
    <dbReference type="NCBI Taxonomy" id="3112415"/>
    <lineage>
        <taxon>Bacteria</taxon>
        <taxon>Pseudomonadati</taxon>
        <taxon>Pseudomonadota</taxon>
        <taxon>Gammaproteobacteria</taxon>
        <taxon>Thiotrichales</taxon>
        <taxon>Thiotrichaceae</taxon>
        <taxon>Thiothrix</taxon>
    </lineage>
</organism>
<gene>
    <name evidence="4" type="ORF">VSS37_11540</name>
</gene>
<dbReference type="Gene3D" id="3.10.450.40">
    <property type="match status" value="1"/>
</dbReference>